<evidence type="ECO:0000256" key="4">
    <source>
        <dbReference type="ARBA" id="ARBA00022692"/>
    </source>
</evidence>
<dbReference type="PANTHER" id="PTHR43744">
    <property type="entry name" value="ABC TRANSPORTER PERMEASE PROTEIN MG189-RELATED-RELATED"/>
    <property type="match status" value="1"/>
</dbReference>
<dbReference type="Pfam" id="PF00528">
    <property type="entry name" value="BPD_transp_1"/>
    <property type="match status" value="1"/>
</dbReference>
<feature type="domain" description="ABC transmembrane type-1" evidence="9">
    <location>
        <begin position="98"/>
        <end position="286"/>
    </location>
</feature>
<evidence type="ECO:0000256" key="3">
    <source>
        <dbReference type="ARBA" id="ARBA00022475"/>
    </source>
</evidence>
<feature type="transmembrane region" description="Helical" evidence="7">
    <location>
        <begin position="169"/>
        <end position="188"/>
    </location>
</feature>
<dbReference type="RefSeq" id="WP_045300794.1">
    <property type="nucleotide sequence ID" value="NZ_JYJA01000038.1"/>
</dbReference>
<proteinExistence type="inferred from homology"/>
<evidence type="ECO:0000256" key="1">
    <source>
        <dbReference type="ARBA" id="ARBA00004651"/>
    </source>
</evidence>
<protein>
    <submittedName>
        <fullName evidence="10">L-arabinose transport system permease protein AraQ</fullName>
    </submittedName>
</protein>
<keyword evidence="2 7" id="KW-0813">Transport</keyword>
<dbReference type="CDD" id="cd06261">
    <property type="entry name" value="TM_PBP2"/>
    <property type="match status" value="1"/>
</dbReference>
<name>A0A0M2H459_MICTR</name>
<dbReference type="GO" id="GO:0005886">
    <property type="term" value="C:plasma membrane"/>
    <property type="evidence" value="ECO:0007669"/>
    <property type="project" value="UniProtKB-SubCell"/>
</dbReference>
<feature type="transmembrane region" description="Helical" evidence="7">
    <location>
        <begin position="135"/>
        <end position="157"/>
    </location>
</feature>
<dbReference type="EMBL" id="JYJA01000038">
    <property type="protein sequence ID" value="KJL41083.1"/>
    <property type="molecule type" value="Genomic_DNA"/>
</dbReference>
<dbReference type="SUPFAM" id="SSF161098">
    <property type="entry name" value="MetI-like"/>
    <property type="match status" value="1"/>
</dbReference>
<feature type="transmembrane region" description="Helical" evidence="7">
    <location>
        <begin position="39"/>
        <end position="61"/>
    </location>
</feature>
<dbReference type="PATRIC" id="fig|69370.6.peg.3053"/>
<dbReference type="PANTHER" id="PTHR43744:SF3">
    <property type="entry name" value="LACTOSE TRANSPORT SYSTEM PERMEASE PROTEIN LACG"/>
    <property type="match status" value="1"/>
</dbReference>
<organism evidence="10 11">
    <name type="scientific">Microbacterium trichothecenolyticum</name>
    <name type="common">Aureobacterium trichothecenolyticum</name>
    <dbReference type="NCBI Taxonomy" id="69370"/>
    <lineage>
        <taxon>Bacteria</taxon>
        <taxon>Bacillati</taxon>
        <taxon>Actinomycetota</taxon>
        <taxon>Actinomycetes</taxon>
        <taxon>Micrococcales</taxon>
        <taxon>Microbacteriaceae</taxon>
        <taxon>Microbacterium</taxon>
    </lineage>
</organism>
<keyword evidence="5 7" id="KW-1133">Transmembrane helix</keyword>
<dbReference type="AlphaFoldDB" id="A0A0M2H459"/>
<reference evidence="10 11" key="1">
    <citation type="submission" date="2015-02" db="EMBL/GenBank/DDBJ databases">
        <title>Draft genome sequences of ten Microbacterium spp. with emphasis on heavy metal contaminated environments.</title>
        <authorList>
            <person name="Corretto E."/>
        </authorList>
    </citation>
    <scope>NUCLEOTIDE SEQUENCE [LARGE SCALE GENOMIC DNA]</scope>
    <source>
        <strain evidence="10 11">DSM 8608</strain>
    </source>
</reference>
<dbReference type="Proteomes" id="UP000034098">
    <property type="component" value="Unassembled WGS sequence"/>
</dbReference>
<feature type="transmembrane region" description="Helical" evidence="7">
    <location>
        <begin position="103"/>
        <end position="123"/>
    </location>
</feature>
<dbReference type="Gene3D" id="1.10.3720.10">
    <property type="entry name" value="MetI-like"/>
    <property type="match status" value="1"/>
</dbReference>
<dbReference type="PROSITE" id="PS50928">
    <property type="entry name" value="ABC_TM1"/>
    <property type="match status" value="1"/>
</dbReference>
<evidence type="ECO:0000256" key="7">
    <source>
        <dbReference type="RuleBase" id="RU363032"/>
    </source>
</evidence>
<dbReference type="InterPro" id="IPR035906">
    <property type="entry name" value="MetI-like_sf"/>
</dbReference>
<evidence type="ECO:0000256" key="6">
    <source>
        <dbReference type="ARBA" id="ARBA00023136"/>
    </source>
</evidence>
<comment type="caution">
    <text evidence="10">The sequence shown here is derived from an EMBL/GenBank/DDBJ whole genome shotgun (WGS) entry which is preliminary data.</text>
</comment>
<feature type="transmembrane region" description="Helical" evidence="7">
    <location>
        <begin position="267"/>
        <end position="286"/>
    </location>
</feature>
<sequence>MTTTEDLRTMPQRTTPPRAIRGRSPLERLRGVSATTAKYLSLVIASVVTLLPLSVLLFASLKTAPEYAQTGPFDPPENWLNFDNFVTAFTSGKMLEGFVNTTIVLVVSLAGTIFIGTMAAYALDRFAFRGKKLVFGLFLVATLIPSVTSQVATFQLINGLGLYDTKAALILLFMGTDIIAIYLFIQFMQSIPVSLDEAAMIDGANRWTIYWRIVLPLLRPAIATVVIIKGIAVYNEFYAPFLYLPSEGLISTSLFRFKGPFGAQWEVISAGTVLVIIPTLIAFLLLQRWIYKGLTAGAVK</sequence>
<keyword evidence="4 7" id="KW-0812">Transmembrane</keyword>
<keyword evidence="6 7" id="KW-0472">Membrane</keyword>
<dbReference type="InterPro" id="IPR000515">
    <property type="entry name" value="MetI-like"/>
</dbReference>
<keyword evidence="11" id="KW-1185">Reference proteome</keyword>
<feature type="transmembrane region" description="Helical" evidence="7">
    <location>
        <begin position="209"/>
        <end position="234"/>
    </location>
</feature>
<evidence type="ECO:0000259" key="9">
    <source>
        <dbReference type="PROSITE" id="PS50928"/>
    </source>
</evidence>
<evidence type="ECO:0000313" key="10">
    <source>
        <dbReference type="EMBL" id="KJL41083.1"/>
    </source>
</evidence>
<gene>
    <name evidence="10" type="primary">araQ_13</name>
    <name evidence="10" type="ORF">RS82_02999</name>
</gene>
<feature type="region of interest" description="Disordered" evidence="8">
    <location>
        <begin position="1"/>
        <end position="20"/>
    </location>
</feature>
<evidence type="ECO:0000313" key="11">
    <source>
        <dbReference type="Proteomes" id="UP000034098"/>
    </source>
</evidence>
<comment type="subcellular location">
    <subcellularLocation>
        <location evidence="1 7">Cell membrane</location>
        <topology evidence="1 7">Multi-pass membrane protein</topology>
    </subcellularLocation>
</comment>
<comment type="similarity">
    <text evidence="7">Belongs to the binding-protein-dependent transport system permease family.</text>
</comment>
<accession>A0A0M2H459</accession>
<evidence type="ECO:0000256" key="5">
    <source>
        <dbReference type="ARBA" id="ARBA00022989"/>
    </source>
</evidence>
<keyword evidence="3" id="KW-1003">Cell membrane</keyword>
<dbReference type="GO" id="GO:0055085">
    <property type="term" value="P:transmembrane transport"/>
    <property type="evidence" value="ECO:0007669"/>
    <property type="project" value="InterPro"/>
</dbReference>
<evidence type="ECO:0000256" key="2">
    <source>
        <dbReference type="ARBA" id="ARBA00022448"/>
    </source>
</evidence>
<evidence type="ECO:0000256" key="8">
    <source>
        <dbReference type="SAM" id="MobiDB-lite"/>
    </source>
</evidence>